<dbReference type="Proteomes" id="UP000004291">
    <property type="component" value="Chromosome"/>
</dbReference>
<dbReference type="Gene3D" id="3.30.1360.120">
    <property type="entry name" value="Probable tRNA modification gtpase trme, domain 1"/>
    <property type="match status" value="1"/>
</dbReference>
<dbReference type="GO" id="GO:0016226">
    <property type="term" value="P:iron-sulfur cluster assembly"/>
    <property type="evidence" value="ECO:0007669"/>
    <property type="project" value="TreeGrafter"/>
</dbReference>
<dbReference type="AlphaFoldDB" id="A9DBC2"/>
<dbReference type="HOGENOM" id="CLU_007884_7_1_5"/>
<sequence length="283" mass="30361">MPALILTDRTTVHVDGAEAEHFLQNLITANVETLKSGCVQAAALLTPQGKILFDFLISRAPEGGFHLDIDGKLTDGFMKRLTLYKLRANVSFDRQADTPVIAGWDQPRPDAALIDNRFPETAGVWRLYGSNANLGAGQADWDSLRIAYGVAESGSDYALSDAFPHDILMDKNHGVDFRKGCYVGQEVVSRMHHRGTARRRVVTVSGEATLPPSGTSIQAGTKPVGELGTVSGDRALAIVRIDRVADAMAAEHQLTADGIAVTLTLPDWTGLSINPDTQTAADA</sequence>
<gene>
    <name evidence="3" type="ORF">HPDFL43_11806</name>
</gene>
<keyword evidence="1" id="KW-0809">Transit peptide</keyword>
<evidence type="ECO:0000259" key="2">
    <source>
        <dbReference type="Pfam" id="PF25455"/>
    </source>
</evidence>
<dbReference type="EMBL" id="ABIA03000004">
    <property type="protein sequence ID" value="EDQ32483.2"/>
    <property type="molecule type" value="Genomic_DNA"/>
</dbReference>
<dbReference type="PANTHER" id="PTHR22602:SF0">
    <property type="entry name" value="TRANSFERASE CAF17, MITOCHONDRIAL-RELATED"/>
    <property type="match status" value="1"/>
</dbReference>
<comment type="caution">
    <text evidence="3">The sequence shown here is derived from an EMBL/GenBank/DDBJ whole genome shotgun (WGS) entry which is preliminary data.</text>
</comment>
<accession>A9DBC2</accession>
<dbReference type="OrthoDB" id="9796287at2"/>
<dbReference type="eggNOG" id="COG0354">
    <property type="taxonomic scope" value="Bacteria"/>
</dbReference>
<reference evidence="3 4" key="2">
    <citation type="submission" date="2012-06" db="EMBL/GenBank/DDBJ databases">
        <authorList>
            <person name="Fiebig A."/>
        </authorList>
    </citation>
    <scope>NUCLEOTIDE SEQUENCE [LARGE SCALE GENOMIC DNA]</scope>
    <source>
        <strain evidence="3 4">DFL-43</strain>
    </source>
</reference>
<protein>
    <submittedName>
        <fullName evidence="3">Folate-binding protein YgfZ</fullName>
    </submittedName>
</protein>
<reference evidence="3 4" key="1">
    <citation type="submission" date="2007-10" db="EMBL/GenBank/DDBJ databases">
        <authorList>
            <person name="Wagner-Dobler I."/>
            <person name="Ferriera S."/>
            <person name="Johnson J."/>
            <person name="Kravitz S."/>
            <person name="Beeson K."/>
            <person name="Sutton G."/>
            <person name="Rogers Y.-H."/>
            <person name="Friedman R."/>
            <person name="Frazier M."/>
            <person name="Venter J.C."/>
        </authorList>
    </citation>
    <scope>NUCLEOTIDE SEQUENCE [LARGE SCALE GENOMIC DNA]</scope>
    <source>
        <strain evidence="3 4">DFL-43</strain>
    </source>
</reference>
<evidence type="ECO:0000313" key="3">
    <source>
        <dbReference type="EMBL" id="EDQ32483.2"/>
    </source>
</evidence>
<keyword evidence="4" id="KW-1185">Reference proteome</keyword>
<dbReference type="PANTHER" id="PTHR22602">
    <property type="entry name" value="TRANSFERASE CAF17, MITOCHONDRIAL-RELATED"/>
    <property type="match status" value="1"/>
</dbReference>
<dbReference type="Gene3D" id="2.40.30.160">
    <property type="match status" value="1"/>
</dbReference>
<name>A9DBC2_HOEPD</name>
<feature type="domain" description="CAF17 C-terminal" evidence="2">
    <location>
        <begin position="198"/>
        <end position="269"/>
    </location>
</feature>
<dbReference type="RefSeq" id="WP_040449256.1">
    <property type="nucleotide sequence ID" value="NZ_CM002917.1"/>
</dbReference>
<evidence type="ECO:0000313" key="4">
    <source>
        <dbReference type="Proteomes" id="UP000004291"/>
    </source>
</evidence>
<dbReference type="NCBIfam" id="TIGR03317">
    <property type="entry name" value="ygfZ_signature"/>
    <property type="match status" value="1"/>
</dbReference>
<evidence type="ECO:0000256" key="1">
    <source>
        <dbReference type="ARBA" id="ARBA00022946"/>
    </source>
</evidence>
<dbReference type="SUPFAM" id="SSF103025">
    <property type="entry name" value="Folate-binding domain"/>
    <property type="match status" value="1"/>
</dbReference>
<dbReference type="InterPro" id="IPR045179">
    <property type="entry name" value="YgfZ/GcvT"/>
</dbReference>
<organism evidence="3 4">
    <name type="scientific">Hoeflea phototrophica (strain DSM 17068 / NCIMB 14078 / DFL-43)</name>
    <dbReference type="NCBI Taxonomy" id="411684"/>
    <lineage>
        <taxon>Bacteria</taxon>
        <taxon>Pseudomonadati</taxon>
        <taxon>Pseudomonadota</taxon>
        <taxon>Alphaproteobacteria</taxon>
        <taxon>Hyphomicrobiales</taxon>
        <taxon>Rhizobiaceae</taxon>
        <taxon>Hoeflea</taxon>
    </lineage>
</organism>
<dbReference type="InterPro" id="IPR017703">
    <property type="entry name" value="YgfZ/GCV_T_CS"/>
</dbReference>
<dbReference type="STRING" id="411684.HPDFL43_11806"/>
<dbReference type="InterPro" id="IPR057460">
    <property type="entry name" value="CAF17_C"/>
</dbReference>
<proteinExistence type="predicted"/>
<dbReference type="InterPro" id="IPR027266">
    <property type="entry name" value="TrmE/GcvT-like"/>
</dbReference>
<dbReference type="Pfam" id="PF25455">
    <property type="entry name" value="Beta-barrel_CAF17_C"/>
    <property type="match status" value="1"/>
</dbReference>